<keyword evidence="5" id="KW-1185">Reference proteome</keyword>
<dbReference type="EMBL" id="VCJR02000001">
    <property type="protein sequence ID" value="NHK26698.1"/>
    <property type="molecule type" value="Genomic_DNA"/>
</dbReference>
<dbReference type="AlphaFoldDB" id="A0A8J3A5B4"/>
<dbReference type="RefSeq" id="WP_155136704.1">
    <property type="nucleotide sequence ID" value="NZ_BMGZ01000001.1"/>
</dbReference>
<evidence type="ECO:0000256" key="1">
    <source>
        <dbReference type="SAM" id="SignalP"/>
    </source>
</evidence>
<dbReference type="Proteomes" id="UP000818603">
    <property type="component" value="Unassembled WGS sequence"/>
</dbReference>
<feature type="signal peptide" evidence="1">
    <location>
        <begin position="1"/>
        <end position="24"/>
    </location>
</feature>
<reference evidence="3 5" key="2">
    <citation type="submission" date="2020-02" db="EMBL/GenBank/DDBJ databases">
        <title>Genome sequence of Parvularcula flava strain NH6-79.</title>
        <authorList>
            <person name="Abdul Karim M.H."/>
            <person name="Lam M.Q."/>
            <person name="Chen S.J."/>
            <person name="Yahya A."/>
            <person name="Shahir S."/>
            <person name="Shamsir M.S."/>
            <person name="Chong C.S."/>
        </authorList>
    </citation>
    <scope>NUCLEOTIDE SEQUENCE [LARGE SCALE GENOMIC DNA]</scope>
    <source>
        <strain evidence="3 5">NH6-79</strain>
    </source>
</reference>
<comment type="caution">
    <text evidence="2">The sequence shown here is derived from an EMBL/GenBank/DDBJ whole genome shotgun (WGS) entry which is preliminary data.</text>
</comment>
<dbReference type="Proteomes" id="UP000621856">
    <property type="component" value="Unassembled WGS sequence"/>
</dbReference>
<name>A0A8J3A5B4_9PROT</name>
<feature type="chain" id="PRO_5035297196" evidence="1">
    <location>
        <begin position="25"/>
        <end position="178"/>
    </location>
</feature>
<organism evidence="2 4">
    <name type="scientific">Aquisalinus luteolus</name>
    <dbReference type="NCBI Taxonomy" id="1566827"/>
    <lineage>
        <taxon>Bacteria</taxon>
        <taxon>Pseudomonadati</taxon>
        <taxon>Pseudomonadota</taxon>
        <taxon>Alphaproteobacteria</taxon>
        <taxon>Parvularculales</taxon>
        <taxon>Parvularculaceae</taxon>
        <taxon>Aquisalinus</taxon>
    </lineage>
</organism>
<protein>
    <submittedName>
        <fullName evidence="3">YbjN domain-containing protein</fullName>
    </submittedName>
</protein>
<evidence type="ECO:0000313" key="3">
    <source>
        <dbReference type="EMBL" id="NHK26698.1"/>
    </source>
</evidence>
<accession>A0A8J3A5B4</accession>
<sequence>MKKSVLMLMLGAVAATGVTGSAVAQDLTLADDSRLIRSVTLAELEAIVAIKGDQLVSTGENGVVSVNATTPEGLSYRMIGTVCSEEAVPSCKGIHMVVTYAVSDRVNDMVVNTASKRTFVTSVWQEEGQLGISRYLILDGGQTMENIKINYDNFLSAVDAIVADIWPDYAEETEYEDQ</sequence>
<keyword evidence="1" id="KW-0732">Signal</keyword>
<proteinExistence type="predicted"/>
<evidence type="ECO:0000313" key="5">
    <source>
        <dbReference type="Proteomes" id="UP000818603"/>
    </source>
</evidence>
<evidence type="ECO:0000313" key="4">
    <source>
        <dbReference type="Proteomes" id="UP000621856"/>
    </source>
</evidence>
<dbReference type="EMBL" id="BMGZ01000001">
    <property type="protein sequence ID" value="GGH93135.1"/>
    <property type="molecule type" value="Genomic_DNA"/>
</dbReference>
<gene>
    <name evidence="3" type="ORF">FF098_002100</name>
    <name evidence="2" type="ORF">GCM10011355_04260</name>
</gene>
<reference evidence="2" key="1">
    <citation type="journal article" date="2014" name="Int. J. Syst. Evol. Microbiol.">
        <title>Complete genome sequence of Corynebacterium casei LMG S-19264T (=DSM 44701T), isolated from a smear-ripened cheese.</title>
        <authorList>
            <consortium name="US DOE Joint Genome Institute (JGI-PGF)"/>
            <person name="Walter F."/>
            <person name="Albersmeier A."/>
            <person name="Kalinowski J."/>
            <person name="Ruckert C."/>
        </authorList>
    </citation>
    <scope>NUCLEOTIDE SEQUENCE</scope>
    <source>
        <strain evidence="2">CGMCC 1.14984</strain>
    </source>
</reference>
<evidence type="ECO:0000313" key="2">
    <source>
        <dbReference type="EMBL" id="GGH93135.1"/>
    </source>
</evidence>
<reference evidence="2" key="3">
    <citation type="submission" date="2020-09" db="EMBL/GenBank/DDBJ databases">
        <authorList>
            <person name="Sun Q."/>
            <person name="Zhou Y."/>
        </authorList>
    </citation>
    <scope>NUCLEOTIDE SEQUENCE</scope>
    <source>
        <strain evidence="2">CGMCC 1.14984</strain>
    </source>
</reference>